<reference evidence="3" key="3">
    <citation type="submission" date="2025-04" db="UniProtKB">
        <authorList>
            <consortium name="RefSeq"/>
        </authorList>
    </citation>
    <scope>IDENTIFICATION</scope>
    <source>
        <strain evidence="3">CBS 781.70</strain>
    </source>
</reference>
<gene>
    <name evidence="1 3" type="ORF">P152DRAFT_107412</name>
</gene>
<reference evidence="1 3" key="1">
    <citation type="submission" date="2020-01" db="EMBL/GenBank/DDBJ databases">
        <authorList>
            <consortium name="DOE Joint Genome Institute"/>
            <person name="Haridas S."/>
            <person name="Albert R."/>
            <person name="Binder M."/>
            <person name="Bloem J."/>
            <person name="Labutti K."/>
            <person name="Salamov A."/>
            <person name="Andreopoulos B."/>
            <person name="Baker S.E."/>
            <person name="Barry K."/>
            <person name="Bills G."/>
            <person name="Bluhm B.H."/>
            <person name="Cannon C."/>
            <person name="Castanera R."/>
            <person name="Culley D.E."/>
            <person name="Daum C."/>
            <person name="Ezra D."/>
            <person name="Gonzalez J.B."/>
            <person name="Henrissat B."/>
            <person name="Kuo A."/>
            <person name="Liang C."/>
            <person name="Lipzen A."/>
            <person name="Lutzoni F."/>
            <person name="Magnuson J."/>
            <person name="Mondo S."/>
            <person name="Nolan M."/>
            <person name="Ohm R."/>
            <person name="Pangilinan J."/>
            <person name="Park H.-J."/>
            <person name="Ramirez L."/>
            <person name="Alfaro M."/>
            <person name="Sun H."/>
            <person name="Tritt A."/>
            <person name="Yoshinaga Y."/>
            <person name="Zwiers L.-H."/>
            <person name="Turgeon B.G."/>
            <person name="Goodwin S.B."/>
            <person name="Spatafora J.W."/>
            <person name="Crous P.W."/>
            <person name="Grigoriev I.V."/>
        </authorList>
    </citation>
    <scope>NUCLEOTIDE SEQUENCE</scope>
    <source>
        <strain evidence="1 3">CBS 781.70</strain>
    </source>
</reference>
<dbReference type="GeneID" id="54414166"/>
<protein>
    <submittedName>
        <fullName evidence="1 3">Uncharacterized protein</fullName>
    </submittedName>
</protein>
<reference evidence="3" key="2">
    <citation type="submission" date="2020-04" db="EMBL/GenBank/DDBJ databases">
        <authorList>
            <consortium name="NCBI Genome Project"/>
        </authorList>
    </citation>
    <scope>NUCLEOTIDE SEQUENCE</scope>
    <source>
        <strain evidence="3">CBS 781.70</strain>
    </source>
</reference>
<accession>A0A6G1FX59</accession>
<dbReference type="EMBL" id="ML975167">
    <property type="protein sequence ID" value="KAF1810292.1"/>
    <property type="molecule type" value="Genomic_DNA"/>
</dbReference>
<organism evidence="1">
    <name type="scientific">Eremomyces bilateralis CBS 781.70</name>
    <dbReference type="NCBI Taxonomy" id="1392243"/>
    <lineage>
        <taxon>Eukaryota</taxon>
        <taxon>Fungi</taxon>
        <taxon>Dikarya</taxon>
        <taxon>Ascomycota</taxon>
        <taxon>Pezizomycotina</taxon>
        <taxon>Dothideomycetes</taxon>
        <taxon>Dothideomycetes incertae sedis</taxon>
        <taxon>Eremomycetales</taxon>
        <taxon>Eremomycetaceae</taxon>
        <taxon>Eremomyces</taxon>
    </lineage>
</organism>
<dbReference type="RefSeq" id="XP_033531923.1">
    <property type="nucleotide sequence ID" value="XM_033673596.1"/>
</dbReference>
<evidence type="ECO:0000313" key="2">
    <source>
        <dbReference type="Proteomes" id="UP000504638"/>
    </source>
</evidence>
<keyword evidence="2" id="KW-1185">Reference proteome</keyword>
<name>A0A6G1FX59_9PEZI</name>
<evidence type="ECO:0000313" key="3">
    <source>
        <dbReference type="RefSeq" id="XP_033531923.1"/>
    </source>
</evidence>
<sequence>MITRKRHHGARILGTMFETRDACQEPFLVLVALVEQDFVQSKGAPGSWRPEGWRLHVKRVGGSPSALRNTSSIGQMTVQWGRCWEREQQLSTVRFPPGPFLN</sequence>
<evidence type="ECO:0000313" key="1">
    <source>
        <dbReference type="EMBL" id="KAF1810292.1"/>
    </source>
</evidence>
<dbReference type="Proteomes" id="UP000504638">
    <property type="component" value="Unplaced"/>
</dbReference>
<dbReference type="AlphaFoldDB" id="A0A6G1FX59"/>
<proteinExistence type="predicted"/>